<feature type="compositionally biased region" description="Polar residues" evidence="1">
    <location>
        <begin position="181"/>
        <end position="193"/>
    </location>
</feature>
<dbReference type="EMBL" id="CP009770">
    <property type="protein sequence ID" value="AJQ45243.1"/>
    <property type="molecule type" value="Genomic_DNA"/>
</dbReference>
<feature type="compositionally biased region" description="Polar residues" evidence="1">
    <location>
        <begin position="60"/>
        <end position="87"/>
    </location>
</feature>
<evidence type="ECO:0000256" key="1">
    <source>
        <dbReference type="SAM" id="MobiDB-lite"/>
    </source>
</evidence>
<dbReference type="PROSITE" id="PS51257">
    <property type="entry name" value="PROKAR_LIPOPROTEIN"/>
    <property type="match status" value="1"/>
</dbReference>
<accession>A0A0C5RKR5</accession>
<feature type="chain" id="PRO_5002182330" description="Lipoprotein" evidence="2">
    <location>
        <begin position="31"/>
        <end position="343"/>
    </location>
</feature>
<feature type="region of interest" description="Disordered" evidence="1">
    <location>
        <begin position="35"/>
        <end position="217"/>
    </location>
</feature>
<keyword evidence="2" id="KW-0732">Signal</keyword>
<gene>
    <name evidence="3" type="ORF">JM47_01225</name>
</gene>
<dbReference type="PATRIC" id="fig|42094.4.peg.235"/>
<dbReference type="Proteomes" id="UP000032261">
    <property type="component" value="Chromosome"/>
</dbReference>
<protein>
    <recommendedName>
        <fullName evidence="5">Lipoprotein</fullName>
    </recommendedName>
</protein>
<name>A0A0C5RKR5_9BACT</name>
<feature type="compositionally biased region" description="Polar residues" evidence="1">
    <location>
        <begin position="120"/>
        <end position="129"/>
    </location>
</feature>
<reference evidence="3 4" key="1">
    <citation type="journal article" date="2015" name="Genome Announc.">
        <title>Genome Sequence of Ureaplasma diversum Strain ATCC 49782.</title>
        <authorList>
            <person name="Marques L.M."/>
            <person name="Guimaraes A.M."/>
            <person name="Martins H.B."/>
            <person name="Rezende I.S."/>
            <person name="Barbosa M.S."/>
            <person name="Campos G.B."/>
            <person name="do Nascimento N.C."/>
            <person name="Dos Santos A.P."/>
            <person name="Amorim A.T."/>
            <person name="Santos V.M."/>
            <person name="Messick J.B."/>
            <person name="Timenetsky J."/>
        </authorList>
    </citation>
    <scope>NUCLEOTIDE SEQUENCE [LARGE SCALE GENOMIC DNA]</scope>
    <source>
        <strain evidence="3 4">ATCC 49782</strain>
    </source>
</reference>
<dbReference type="STRING" id="42094.JM47_01225"/>
<feature type="compositionally biased region" description="Basic and acidic residues" evidence="1">
    <location>
        <begin position="130"/>
        <end position="148"/>
    </location>
</feature>
<sequence length="343" mass="39088">MIKHKFKNKKLVVLLSLGMVAVIGATAILASCNDNKNTPVKKVENKNKNVTVEANKKTNSDVSKNQTNQPKQDNNQNLEKNNQQTTPKVEKDSSEEPIKPQINLKPDDKKDQQDQQDQQPETGLNQKEQGNPKDPETKKEEPAPEVKTPEPNTSEQNGKPEVKQEGMQEKNEKDSMGLGGQSNTQQNGENSNPMPEEKMQGDQADQEQKVPEERKLTRDELLIGTKKILDWMLENEKKKLITEEQKQLGFYRKPGSVKDEDVYDVDFGKLFNTTEPDKLMTSFFTSDYKNSRNLLNVKKVTKSIWKSYWTPLIREVFQEDSNAIADTILTKTIPNFLKENNIA</sequence>
<dbReference type="HOGENOM" id="CLU_808784_0_0_14"/>
<organism evidence="3 4">
    <name type="scientific">Ureaplasma diversum</name>
    <dbReference type="NCBI Taxonomy" id="42094"/>
    <lineage>
        <taxon>Bacteria</taxon>
        <taxon>Bacillati</taxon>
        <taxon>Mycoplasmatota</taxon>
        <taxon>Mycoplasmoidales</taxon>
        <taxon>Mycoplasmoidaceae</taxon>
        <taxon>Ureaplasma</taxon>
    </lineage>
</organism>
<dbReference type="AlphaFoldDB" id="A0A0C5RKR5"/>
<evidence type="ECO:0000313" key="4">
    <source>
        <dbReference type="Proteomes" id="UP000032261"/>
    </source>
</evidence>
<evidence type="ECO:0000313" key="3">
    <source>
        <dbReference type="EMBL" id="AJQ45243.1"/>
    </source>
</evidence>
<dbReference type="InterPro" id="IPR054816">
    <property type="entry name" value="Lipoprotein_mollicutes-type_CS"/>
</dbReference>
<feature type="signal peptide" evidence="2">
    <location>
        <begin position="1"/>
        <end position="30"/>
    </location>
</feature>
<feature type="compositionally biased region" description="Basic and acidic residues" evidence="1">
    <location>
        <begin position="195"/>
        <end position="217"/>
    </location>
</feature>
<dbReference type="NCBIfam" id="NF045726">
    <property type="entry name" value="XXplasma_LP"/>
    <property type="match status" value="1"/>
</dbReference>
<evidence type="ECO:0000256" key="2">
    <source>
        <dbReference type="SAM" id="SignalP"/>
    </source>
</evidence>
<feature type="compositionally biased region" description="Basic and acidic residues" evidence="1">
    <location>
        <begin position="158"/>
        <end position="175"/>
    </location>
</feature>
<dbReference type="RefSeq" id="WP_208895171.1">
    <property type="nucleotide sequence ID" value="NZ_CP009770.1"/>
</dbReference>
<proteinExistence type="predicted"/>
<feature type="compositionally biased region" description="Basic and acidic residues" evidence="1">
    <location>
        <begin position="88"/>
        <end position="98"/>
    </location>
</feature>
<dbReference type="KEGG" id="ude:JM47_01225"/>
<evidence type="ECO:0008006" key="5">
    <source>
        <dbReference type="Google" id="ProtNLM"/>
    </source>
</evidence>